<keyword evidence="13" id="KW-1185">Reference proteome</keyword>
<comment type="catalytic activity">
    <reaction evidence="6">
        <text>a secondary aliphatic amine + O2 + H2O = a primary amine + an aldehyde + H2O2</text>
        <dbReference type="Rhea" id="RHEA:26414"/>
        <dbReference type="ChEBI" id="CHEBI:15377"/>
        <dbReference type="ChEBI" id="CHEBI:15379"/>
        <dbReference type="ChEBI" id="CHEBI:16240"/>
        <dbReference type="ChEBI" id="CHEBI:17478"/>
        <dbReference type="ChEBI" id="CHEBI:58855"/>
        <dbReference type="ChEBI" id="CHEBI:65296"/>
        <dbReference type="EC" id="1.4.3.4"/>
    </reaction>
</comment>
<feature type="binding site" evidence="9">
    <location>
        <position position="338"/>
    </location>
    <ligand>
        <name>substrate</name>
    </ligand>
</feature>
<dbReference type="GO" id="GO:0097621">
    <property type="term" value="F:monoamine oxidase activity"/>
    <property type="evidence" value="ECO:0007669"/>
    <property type="project" value="UniProtKB-EC"/>
</dbReference>
<comment type="function">
    <text evidence="5">Catalyzes the oxidative deamination of primary and some secondary amines such as neurotransmitters, and exogenous amines including the tertiary amine, neurotoxin 1-methyl-4-phenyl-1,2,3,6-tetrahydropyridine (MPTP), with concomitant reduction of oxygen to hydrogen peroxide and participates in the metabolism of neuroactive and vasoactive amines in the central nervous system and peripheral tissues. Preferentially degrades benzylamine and phenylethylamine.</text>
</comment>
<dbReference type="GO" id="GO:0005741">
    <property type="term" value="C:mitochondrial outer membrane"/>
    <property type="evidence" value="ECO:0007669"/>
    <property type="project" value="UniProtKB-SubCell"/>
</dbReference>
<organism evidence="12 13">
    <name type="scientific">Glossina austeni</name>
    <name type="common">Savannah tsetse fly</name>
    <dbReference type="NCBI Taxonomy" id="7395"/>
    <lineage>
        <taxon>Eukaryota</taxon>
        <taxon>Metazoa</taxon>
        <taxon>Ecdysozoa</taxon>
        <taxon>Arthropoda</taxon>
        <taxon>Hexapoda</taxon>
        <taxon>Insecta</taxon>
        <taxon>Pterygota</taxon>
        <taxon>Neoptera</taxon>
        <taxon>Endopterygota</taxon>
        <taxon>Diptera</taxon>
        <taxon>Brachycera</taxon>
        <taxon>Muscomorpha</taxon>
        <taxon>Hippoboscoidea</taxon>
        <taxon>Glossinidae</taxon>
        <taxon>Glossina</taxon>
    </lineage>
</organism>
<dbReference type="SUPFAM" id="SSF51905">
    <property type="entry name" value="FAD/NAD(P)-binding domain"/>
    <property type="match status" value="1"/>
</dbReference>
<evidence type="ECO:0000256" key="8">
    <source>
        <dbReference type="ARBA" id="ARBA00049430"/>
    </source>
</evidence>
<feature type="binding site" evidence="9">
    <location>
        <begin position="51"/>
        <end position="52"/>
    </location>
    <ligand>
        <name>FAD</name>
        <dbReference type="ChEBI" id="CHEBI:57692"/>
    </ligand>
</feature>
<feature type="binding site" evidence="9">
    <location>
        <position position="30"/>
    </location>
    <ligand>
        <name>FAD</name>
        <dbReference type="ChEBI" id="CHEBI:57692"/>
    </ligand>
</feature>
<dbReference type="PANTHER" id="PTHR43563:SF1">
    <property type="entry name" value="AMINE OXIDASE [FLAVIN-CONTAINING] B"/>
    <property type="match status" value="1"/>
</dbReference>
<evidence type="ECO:0000256" key="7">
    <source>
        <dbReference type="ARBA" id="ARBA00049354"/>
    </source>
</evidence>
<dbReference type="PRINTS" id="PR00757">
    <property type="entry name" value="AMINEOXDASEF"/>
</dbReference>
<dbReference type="EnsemblMetazoa" id="GAUT051669-RA">
    <property type="protein sequence ID" value="GAUT051669-PA"/>
    <property type="gene ID" value="GAUT051669"/>
</dbReference>
<name>A0A1A9VYE1_GLOAU</name>
<comment type="subcellular location">
    <subcellularLocation>
        <location evidence="2">Mitochondrion outer membrane</location>
        <topology evidence="2">Single-pass type IV membrane protein</topology>
        <orientation evidence="2">Cytoplasmic side</orientation>
    </subcellularLocation>
</comment>
<dbReference type="Proteomes" id="UP000078200">
    <property type="component" value="Unassembled WGS sequence"/>
</dbReference>
<keyword evidence="10" id="KW-0472">Membrane</keyword>
<evidence type="ECO:0000256" key="2">
    <source>
        <dbReference type="ARBA" id="ARBA00004362"/>
    </source>
</evidence>
<feature type="binding site" evidence="9">
    <location>
        <position position="236"/>
    </location>
    <ligand>
        <name>FAD</name>
        <dbReference type="ChEBI" id="CHEBI:57692"/>
    </ligand>
</feature>
<keyword evidence="10" id="KW-0285">Flavoprotein</keyword>
<evidence type="ECO:0000259" key="11">
    <source>
        <dbReference type="Pfam" id="PF01593"/>
    </source>
</evidence>
<evidence type="ECO:0000256" key="1">
    <source>
        <dbReference type="ARBA" id="ARBA00001974"/>
    </source>
</evidence>
<accession>A0A1A9VYE1</accession>
<comment type="similarity">
    <text evidence="3 10">Belongs to the flavin monoamine oxidase family.</text>
</comment>
<dbReference type="EC" id="1.4.3.-" evidence="10"/>
<feature type="domain" description="Amine oxidase" evidence="11">
    <location>
        <begin position="29"/>
        <end position="422"/>
    </location>
</feature>
<comment type="catalytic activity">
    <reaction evidence="8">
        <text>N-acetylputrescine + O2 + H2O = 4-acetamidobutanal + H2O2 + NH4(+)</text>
        <dbReference type="Rhea" id="RHEA:70283"/>
        <dbReference type="ChEBI" id="CHEBI:7386"/>
        <dbReference type="ChEBI" id="CHEBI:15377"/>
        <dbReference type="ChEBI" id="CHEBI:15379"/>
        <dbReference type="ChEBI" id="CHEBI:16240"/>
        <dbReference type="ChEBI" id="CHEBI:28938"/>
        <dbReference type="ChEBI" id="CHEBI:58263"/>
    </reaction>
    <physiologicalReaction direction="left-to-right" evidence="8">
        <dbReference type="Rhea" id="RHEA:70284"/>
    </physiologicalReaction>
</comment>
<evidence type="ECO:0000256" key="3">
    <source>
        <dbReference type="ARBA" id="ARBA00005995"/>
    </source>
</evidence>
<dbReference type="VEuPathDB" id="VectorBase:GAUT051669"/>
<dbReference type="InterPro" id="IPR050703">
    <property type="entry name" value="Flavin_MAO"/>
</dbReference>
<evidence type="ECO:0000256" key="4">
    <source>
        <dbReference type="ARBA" id="ARBA00023002"/>
    </source>
</evidence>
<evidence type="ECO:0000256" key="10">
    <source>
        <dbReference type="RuleBase" id="RU362067"/>
    </source>
</evidence>
<dbReference type="Pfam" id="PF01593">
    <property type="entry name" value="Amino_oxidase"/>
    <property type="match status" value="1"/>
</dbReference>
<keyword evidence="10" id="KW-0274">FAD</keyword>
<keyword evidence="10" id="KW-0812">Transmembrane</keyword>
<reference evidence="12" key="1">
    <citation type="submission" date="2020-05" db="UniProtKB">
        <authorList>
            <consortium name="EnsemblMetazoa"/>
        </authorList>
    </citation>
    <scope>IDENTIFICATION</scope>
    <source>
        <strain evidence="12">TTRI</strain>
    </source>
</reference>
<dbReference type="Gene3D" id="3.50.50.60">
    <property type="entry name" value="FAD/NAD(P)-binding domain"/>
    <property type="match status" value="1"/>
</dbReference>
<evidence type="ECO:0000313" key="12">
    <source>
        <dbReference type="EnsemblMetazoa" id="GAUT051669-PA"/>
    </source>
</evidence>
<dbReference type="AlphaFoldDB" id="A0A1A9VYE1"/>
<sequence length="490" mass="56187">MASADKSTMRTPEIREGNKVDVLIVGAGLSGLTAALRLQQRDPTLKMRVLEAVDFIGGQVTTTRLGELGAKWFTPDQKHMFELLRNLNIPMARRVIMAAELETCSQIDENRLSPLIHFELDRYITELDLRWQFFKPGNKGDRKLGPMSAHINHRLFFNDSRLFMRNLVLIISGVEAEHISYADFMRICYTAGGIKTLYKIFVEAPPGDVIEFSGNELFKRLLQMLDKTQFVYGRDVIEVHQYRSHVEVRDIANESHTADVVILAIPFNNLKRIYFWPRLPREMERPLKTRNSFQYVVTSFLARYADGHWRRKGFNGDYIGIDPLMICHEYRPQIYCGYVILEKGLEALTRTLVLQRLAGYYGNEMLSPLEFQQRSHEVSNKDHLPLTTPWSRVIWASSAAAGTCFRGCLSGAVQSGLRAAMNALLVLRPQLVTWKDIADVQCRDMPREQASVFTLWLSTLNLYNVATYTAFITGLIFVLNRFYKRPSSVT</sequence>
<keyword evidence="10" id="KW-1133">Transmembrane helix</keyword>
<evidence type="ECO:0000256" key="5">
    <source>
        <dbReference type="ARBA" id="ARBA00045409"/>
    </source>
</evidence>
<dbReference type="InterPro" id="IPR001613">
    <property type="entry name" value="Flavin_amine_oxidase"/>
</dbReference>
<feature type="transmembrane region" description="Helical" evidence="10">
    <location>
        <begin position="453"/>
        <end position="479"/>
    </location>
</feature>
<dbReference type="PANTHER" id="PTHR43563">
    <property type="entry name" value="AMINE OXIDASE"/>
    <property type="match status" value="1"/>
</dbReference>
<protein>
    <recommendedName>
        <fullName evidence="10">Amine oxidase</fullName>
        <ecNumber evidence="10">1.4.3.-</ecNumber>
    </recommendedName>
</protein>
<keyword evidence="4 10" id="KW-0560">Oxidoreductase</keyword>
<dbReference type="STRING" id="7395.A0A1A9VYE1"/>
<evidence type="ECO:0000256" key="6">
    <source>
        <dbReference type="ARBA" id="ARBA00048448"/>
    </source>
</evidence>
<comment type="catalytic activity">
    <reaction evidence="7">
        <text>benzylamine + O2 + H2O = benzaldehyde + H2O2 + NH4(+)</text>
        <dbReference type="Rhea" id="RHEA:59424"/>
        <dbReference type="ChEBI" id="CHEBI:15377"/>
        <dbReference type="ChEBI" id="CHEBI:15379"/>
        <dbReference type="ChEBI" id="CHEBI:16240"/>
        <dbReference type="ChEBI" id="CHEBI:17169"/>
        <dbReference type="ChEBI" id="CHEBI:28938"/>
        <dbReference type="ChEBI" id="CHEBI:225238"/>
    </reaction>
    <physiologicalReaction direction="left-to-right" evidence="7">
        <dbReference type="Rhea" id="RHEA:59425"/>
    </physiologicalReaction>
</comment>
<dbReference type="GO" id="GO:0008131">
    <property type="term" value="F:primary methylamine oxidase activity"/>
    <property type="evidence" value="ECO:0007669"/>
    <property type="project" value="UniProtKB-ARBA"/>
</dbReference>
<dbReference type="InterPro" id="IPR002937">
    <property type="entry name" value="Amino_oxidase"/>
</dbReference>
<proteinExistence type="inferred from homology"/>
<comment type="cofactor">
    <cofactor evidence="1 10">
        <name>FAD</name>
        <dbReference type="ChEBI" id="CHEBI:57692"/>
    </cofactor>
</comment>
<evidence type="ECO:0000313" key="13">
    <source>
        <dbReference type="Proteomes" id="UP000078200"/>
    </source>
</evidence>
<dbReference type="InterPro" id="IPR036188">
    <property type="entry name" value="FAD/NAD-bd_sf"/>
</dbReference>
<evidence type="ECO:0000256" key="9">
    <source>
        <dbReference type="PIRSR" id="PIRSR601613-1"/>
    </source>
</evidence>